<evidence type="ECO:0000256" key="5">
    <source>
        <dbReference type="ARBA" id="ARBA00022741"/>
    </source>
</evidence>
<keyword evidence="7" id="KW-0067">ATP-binding</keyword>
<proteinExistence type="inferred from homology"/>
<dbReference type="InterPro" id="IPR036388">
    <property type="entry name" value="WH-like_DNA-bd_sf"/>
</dbReference>
<dbReference type="GO" id="GO:0016020">
    <property type="term" value="C:membrane"/>
    <property type="evidence" value="ECO:0007669"/>
    <property type="project" value="UniProtKB-SubCell"/>
</dbReference>
<dbReference type="PANTHER" id="PTHR23155:SF759">
    <property type="entry name" value="AAA+ ATPASE DOMAIN-CONTAINING PROTEIN"/>
    <property type="match status" value="1"/>
</dbReference>
<reference evidence="12" key="1">
    <citation type="journal article" date="2017" name="Genome Biol.">
        <title>New reference genome sequences of hot pepper reveal the massive evolution of plant disease-resistance genes by retroduplication.</title>
        <authorList>
            <person name="Kim S."/>
            <person name="Park J."/>
            <person name="Yeom S.I."/>
            <person name="Kim Y.M."/>
            <person name="Seo E."/>
            <person name="Kim K.T."/>
            <person name="Kim M.S."/>
            <person name="Lee J.M."/>
            <person name="Cheong K."/>
            <person name="Shin H.S."/>
            <person name="Kim S.B."/>
            <person name="Han K."/>
            <person name="Lee J."/>
            <person name="Park M."/>
            <person name="Lee H.A."/>
            <person name="Lee H.Y."/>
            <person name="Lee Y."/>
            <person name="Oh S."/>
            <person name="Lee J.H."/>
            <person name="Choi E."/>
            <person name="Choi E."/>
            <person name="Lee S.E."/>
            <person name="Jeon J."/>
            <person name="Kim H."/>
            <person name="Choi G."/>
            <person name="Song H."/>
            <person name="Lee J."/>
            <person name="Lee S.C."/>
            <person name="Kwon J.K."/>
            <person name="Lee H.Y."/>
            <person name="Koo N."/>
            <person name="Hong Y."/>
            <person name="Kim R.W."/>
            <person name="Kang W.H."/>
            <person name="Huh J.H."/>
            <person name="Kang B.C."/>
            <person name="Yang T.J."/>
            <person name="Lee Y.H."/>
            <person name="Bennetzen J.L."/>
            <person name="Choi D."/>
        </authorList>
    </citation>
    <scope>NUCLEOTIDE SEQUENCE [LARGE SCALE GENOMIC DNA]</scope>
    <source>
        <strain evidence="12">PBC81</strain>
        <tissue evidence="12">Leaf</tissue>
    </source>
</reference>
<dbReference type="InterPro" id="IPR002182">
    <property type="entry name" value="NB-ARC"/>
</dbReference>
<dbReference type="Gene3D" id="3.80.10.10">
    <property type="entry name" value="Ribonuclease Inhibitor"/>
    <property type="match status" value="2"/>
</dbReference>
<accession>A0A2G2UZ10</accession>
<dbReference type="Gene3D" id="1.10.10.10">
    <property type="entry name" value="Winged helix-like DNA-binding domain superfamily/Winged helix DNA-binding domain"/>
    <property type="match status" value="1"/>
</dbReference>
<dbReference type="GO" id="GO:0051607">
    <property type="term" value="P:defense response to virus"/>
    <property type="evidence" value="ECO:0007669"/>
    <property type="project" value="UniProtKB-ARBA"/>
</dbReference>
<dbReference type="PRINTS" id="PR00364">
    <property type="entry name" value="DISEASERSIST"/>
</dbReference>
<comment type="subcellular location">
    <subcellularLocation>
        <location evidence="1">Membrane</location>
        <topology evidence="1">Peripheral membrane protein</topology>
    </subcellularLocation>
</comment>
<evidence type="ECO:0000259" key="11">
    <source>
        <dbReference type="SMART" id="SM00382"/>
    </source>
</evidence>
<keyword evidence="3" id="KW-0433">Leucine-rich repeat</keyword>
<dbReference type="STRING" id="33114.A0A2G2UZ10"/>
<evidence type="ECO:0000256" key="9">
    <source>
        <dbReference type="ARBA" id="ARBA00023136"/>
    </source>
</evidence>
<dbReference type="GO" id="GO:0043531">
    <property type="term" value="F:ADP binding"/>
    <property type="evidence" value="ECO:0007669"/>
    <property type="project" value="InterPro"/>
</dbReference>
<dbReference type="AlphaFoldDB" id="A0A2G2UZ10"/>
<dbReference type="SUPFAM" id="SSF52540">
    <property type="entry name" value="P-loop containing nucleoside triphosphate hydrolases"/>
    <property type="match status" value="1"/>
</dbReference>
<dbReference type="Pfam" id="PF23598">
    <property type="entry name" value="LRR_14"/>
    <property type="match status" value="1"/>
</dbReference>
<dbReference type="Pfam" id="PF00931">
    <property type="entry name" value="NB-ARC"/>
    <property type="match status" value="1"/>
</dbReference>
<comment type="similarity">
    <text evidence="2">Belongs to the disease resistance NB-LRR family.</text>
</comment>
<dbReference type="Gene3D" id="1.10.8.430">
    <property type="entry name" value="Helical domain of apoptotic protease-activating factors"/>
    <property type="match status" value="1"/>
</dbReference>
<organism evidence="12">
    <name type="scientific">Capsicum baccatum</name>
    <name type="common">Peruvian pepper</name>
    <dbReference type="NCBI Taxonomy" id="33114"/>
    <lineage>
        <taxon>Eukaryota</taxon>
        <taxon>Viridiplantae</taxon>
        <taxon>Streptophyta</taxon>
        <taxon>Embryophyta</taxon>
        <taxon>Tracheophyta</taxon>
        <taxon>Spermatophyta</taxon>
        <taxon>Magnoliopsida</taxon>
        <taxon>eudicotyledons</taxon>
        <taxon>Gunneridae</taxon>
        <taxon>Pentapetalae</taxon>
        <taxon>asterids</taxon>
        <taxon>lamiids</taxon>
        <taxon>Solanales</taxon>
        <taxon>Solanaceae</taxon>
        <taxon>Solanoideae</taxon>
        <taxon>Capsiceae</taxon>
        <taxon>Capsicum</taxon>
    </lineage>
</organism>
<dbReference type="EMBL" id="MLFT02001145">
    <property type="protein sequence ID" value="PHT25943.1"/>
    <property type="molecule type" value="Genomic_DNA"/>
</dbReference>
<dbReference type="GO" id="GO:0098542">
    <property type="term" value="P:defense response to other organism"/>
    <property type="evidence" value="ECO:0007669"/>
    <property type="project" value="TreeGrafter"/>
</dbReference>
<evidence type="ECO:0000313" key="12">
    <source>
        <dbReference type="EMBL" id="PHT25943.1"/>
    </source>
</evidence>
<dbReference type="SMART" id="SM00382">
    <property type="entry name" value="AAA"/>
    <property type="match status" value="1"/>
</dbReference>
<name>A0A2G2UZ10_CAPBA</name>
<dbReference type="InterPro" id="IPR032675">
    <property type="entry name" value="LRR_dom_sf"/>
</dbReference>
<dbReference type="Gene3D" id="1.20.5.4130">
    <property type="match status" value="1"/>
</dbReference>
<dbReference type="InterPro" id="IPR003593">
    <property type="entry name" value="AAA+_ATPase"/>
</dbReference>
<protein>
    <recommendedName>
        <fullName evidence="11">AAA+ ATPase domain-containing protein</fullName>
    </recommendedName>
</protein>
<dbReference type="InterPro" id="IPR042197">
    <property type="entry name" value="Apaf_helical"/>
</dbReference>
<dbReference type="FunFam" id="1.10.10.10:FF:000322">
    <property type="entry name" value="Probable disease resistance protein At1g63360"/>
    <property type="match status" value="1"/>
</dbReference>
<sequence>METQSHTSAVANLIVTDLSKQVTMHAQNAIQFGSQFAEMKRELDRMRSYLTEANRMKRNNESVKSTLSELNELIYEADDVITDCQIREDYLRMKGNPSCLFPSLGEISFRYNTGRKLTELNKEMVKMREKLRTFVGPITEQSRSDGRRSRPTSWTSPSFDQSEIVGLSEDTRKIKDWILCHSESLHRVGIVGMGGLGKTTIAQKIYHDRQVNVSFQKKVWVSISQTFDELSIMKAILKQLSADDSGTEKRDLLNRIRDALSHKSYLIVMDDVWSIDDGWWDSISRGLPKFIEHNSCIIITSRNEDVVKRMGATESRIHRPRFLNDEESWSLFCKVALLSTKGKCNTQLEEVGRWIVRKCHGLPLAIKTTGGMLSSKSHSVGEWMRICENFREKLVSDCESNISVMASLQQSYDELPSRLKQCIWCFSIYPDDHEIEAEQLVRWWVGEGFVRADGTETATEVAFNHLSELVSRCLVEAVQRRNFDGRVYSCKMHDMVRDMTILVAEDEKFCSFNRDRRHISTVYSRHLGVTKETSFQSLAGNSKLRALLLTSTNSIGFSRKTALAEIKTLRVLDLSFVKLDHICLLDLWQWITSLKRLAYLNLRDVANLEEIPDSVRKLWGLQILVLRECKELKSLPTSITTLPRLAILDVGGCPSFSCLPQGLSGLSNLEELYGFKIPSPATTEACRLSEVVELNQLRVLQLDITEESTIDEKELAALKQLRLLRVLSINAWDCENKHIIRKLDNLSPPTRIEELYLRHFLGETTPAWINPISLPQLQYLCIEDSRVLSHMNEKFWGDNEGRWNVEGLCLKFLPRLGETWETFETAMPALKYLEISHCNSLKNFPCNIEGLGYWTKPEEEQENKDDQDVISCDGSNEGEVDEVH</sequence>
<keyword evidence="4" id="KW-0677">Repeat</keyword>
<dbReference type="SUPFAM" id="SSF52058">
    <property type="entry name" value="L domain-like"/>
    <property type="match status" value="1"/>
</dbReference>
<evidence type="ECO:0000256" key="8">
    <source>
        <dbReference type="ARBA" id="ARBA00023054"/>
    </source>
</evidence>
<feature type="region of interest" description="Disordered" evidence="10">
    <location>
        <begin position="858"/>
        <end position="884"/>
    </location>
</feature>
<gene>
    <name evidence="12" type="ORF">CQW23_34437</name>
</gene>
<feature type="region of interest" description="Disordered" evidence="10">
    <location>
        <begin position="136"/>
        <end position="158"/>
    </location>
</feature>
<dbReference type="InterPro" id="IPR058922">
    <property type="entry name" value="WHD_DRP"/>
</dbReference>
<dbReference type="FunFam" id="3.40.50.300:FF:001091">
    <property type="entry name" value="Probable disease resistance protein At1g61300"/>
    <property type="match status" value="1"/>
</dbReference>
<keyword evidence="6" id="KW-0611">Plant defense</keyword>
<dbReference type="InterPro" id="IPR055414">
    <property type="entry name" value="LRR_R13L4/SHOC2-like"/>
</dbReference>
<evidence type="ECO:0000256" key="4">
    <source>
        <dbReference type="ARBA" id="ARBA00022737"/>
    </source>
</evidence>
<dbReference type="OrthoDB" id="2973320at2759"/>
<keyword evidence="5" id="KW-0547">Nucleotide-binding</keyword>
<dbReference type="PANTHER" id="PTHR23155">
    <property type="entry name" value="DISEASE RESISTANCE PROTEIN RP"/>
    <property type="match status" value="1"/>
</dbReference>
<evidence type="ECO:0000256" key="2">
    <source>
        <dbReference type="ARBA" id="ARBA00008894"/>
    </source>
</evidence>
<reference evidence="12" key="2">
    <citation type="journal article" date="2017" name="J. Anim. Genet.">
        <title>Multiple reference genome sequences of hot pepper reveal the massive evolution of plant disease resistance genes by retroduplication.</title>
        <authorList>
            <person name="Kim S."/>
            <person name="Park J."/>
            <person name="Yeom S.-I."/>
            <person name="Kim Y.-M."/>
            <person name="Seo E."/>
            <person name="Kim K.-T."/>
            <person name="Kim M.-S."/>
            <person name="Lee J.M."/>
            <person name="Cheong K."/>
            <person name="Shin H.-S."/>
            <person name="Kim S.-B."/>
            <person name="Han K."/>
            <person name="Lee J."/>
            <person name="Park M."/>
            <person name="Lee H.-A."/>
            <person name="Lee H.-Y."/>
            <person name="Lee Y."/>
            <person name="Oh S."/>
            <person name="Lee J.H."/>
            <person name="Choi E."/>
            <person name="Choi E."/>
            <person name="Lee S.E."/>
            <person name="Jeon J."/>
            <person name="Kim H."/>
            <person name="Choi G."/>
            <person name="Song H."/>
            <person name="Lee J."/>
            <person name="Lee S.-C."/>
            <person name="Kwon J.-K."/>
            <person name="Lee H.-Y."/>
            <person name="Koo N."/>
            <person name="Hong Y."/>
            <person name="Kim R.W."/>
            <person name="Kang W.-H."/>
            <person name="Huh J.H."/>
            <person name="Kang B.-C."/>
            <person name="Yang T.-J."/>
            <person name="Lee Y.-H."/>
            <person name="Bennetzen J.L."/>
            <person name="Choi D."/>
        </authorList>
    </citation>
    <scope>NUCLEOTIDE SEQUENCE [LARGE SCALE GENOMIC DNA]</scope>
    <source>
        <strain evidence="12">cv. PBC81</strain>
    </source>
</reference>
<keyword evidence="9" id="KW-0472">Membrane</keyword>
<dbReference type="GO" id="GO:0005524">
    <property type="term" value="F:ATP binding"/>
    <property type="evidence" value="ECO:0007669"/>
    <property type="project" value="UniProtKB-KW"/>
</dbReference>
<dbReference type="Gene3D" id="3.40.50.300">
    <property type="entry name" value="P-loop containing nucleotide triphosphate hydrolases"/>
    <property type="match status" value="1"/>
</dbReference>
<evidence type="ECO:0000256" key="7">
    <source>
        <dbReference type="ARBA" id="ARBA00022840"/>
    </source>
</evidence>
<comment type="caution">
    <text evidence="12">The sequence shown here is derived from an EMBL/GenBank/DDBJ whole genome shotgun (WGS) entry which is preliminary data.</text>
</comment>
<dbReference type="InterPro" id="IPR027417">
    <property type="entry name" value="P-loop_NTPase"/>
</dbReference>
<evidence type="ECO:0000256" key="10">
    <source>
        <dbReference type="SAM" id="MobiDB-lite"/>
    </source>
</evidence>
<keyword evidence="8" id="KW-0175">Coiled coil</keyword>
<dbReference type="InterPro" id="IPR041118">
    <property type="entry name" value="Rx_N"/>
</dbReference>
<evidence type="ECO:0000256" key="6">
    <source>
        <dbReference type="ARBA" id="ARBA00022821"/>
    </source>
</evidence>
<feature type="domain" description="AAA+ ATPase" evidence="11">
    <location>
        <begin position="184"/>
        <end position="323"/>
    </location>
</feature>
<dbReference type="Pfam" id="PF18052">
    <property type="entry name" value="Rx_N"/>
    <property type="match status" value="1"/>
</dbReference>
<dbReference type="Pfam" id="PF23559">
    <property type="entry name" value="WHD_DRP"/>
    <property type="match status" value="1"/>
</dbReference>
<evidence type="ECO:0000256" key="3">
    <source>
        <dbReference type="ARBA" id="ARBA00022614"/>
    </source>
</evidence>
<dbReference type="InterPro" id="IPR044974">
    <property type="entry name" value="Disease_R_plants"/>
</dbReference>
<evidence type="ECO:0000256" key="1">
    <source>
        <dbReference type="ARBA" id="ARBA00004170"/>
    </source>
</evidence>